<evidence type="ECO:0000313" key="5">
    <source>
        <dbReference type="EMBL" id="VAW03077.1"/>
    </source>
</evidence>
<dbReference type="InterPro" id="IPR045853">
    <property type="entry name" value="Pep_chain_release_fac_I_sf"/>
</dbReference>
<dbReference type="PROSITE" id="PS00745">
    <property type="entry name" value="RF_PROK_I"/>
    <property type="match status" value="1"/>
</dbReference>
<gene>
    <name evidence="5" type="ORF">MNBD_ACTINO02-2479</name>
</gene>
<dbReference type="InterPro" id="IPR004374">
    <property type="entry name" value="PrfB"/>
</dbReference>
<keyword evidence="2" id="KW-0648">Protein biosynthesis</keyword>
<dbReference type="InterPro" id="IPR000352">
    <property type="entry name" value="Pep_chain_release_fac_I"/>
</dbReference>
<dbReference type="HAMAP" id="MF_00094">
    <property type="entry name" value="Rel_fac_2"/>
    <property type="match status" value="1"/>
</dbReference>
<dbReference type="AlphaFoldDB" id="A0A3B0SQ08"/>
<keyword evidence="3" id="KW-0175">Coiled coil</keyword>
<reference evidence="5" key="1">
    <citation type="submission" date="2018-06" db="EMBL/GenBank/DDBJ databases">
        <authorList>
            <person name="Zhirakovskaya E."/>
        </authorList>
    </citation>
    <scope>NUCLEOTIDE SEQUENCE</scope>
</reference>
<accession>A0A3B0SQ08</accession>
<dbReference type="EMBL" id="UOEK01000249">
    <property type="protein sequence ID" value="VAW03077.1"/>
    <property type="molecule type" value="Genomic_DNA"/>
</dbReference>
<evidence type="ECO:0000259" key="4">
    <source>
        <dbReference type="PROSITE" id="PS00745"/>
    </source>
</evidence>
<protein>
    <submittedName>
        <fullName evidence="5">Peptide chain release factor 2 @ programmed frameshift-containing</fullName>
    </submittedName>
</protein>
<evidence type="ECO:0000256" key="1">
    <source>
        <dbReference type="ARBA" id="ARBA00010835"/>
    </source>
</evidence>
<dbReference type="NCBIfam" id="TIGR00020">
    <property type="entry name" value="prfB"/>
    <property type="match status" value="1"/>
</dbReference>
<evidence type="ECO:0000256" key="2">
    <source>
        <dbReference type="ARBA" id="ARBA00022917"/>
    </source>
</evidence>
<feature type="domain" description="Prokaryotic-type class I peptide chain release factors" evidence="4">
    <location>
        <begin position="242"/>
        <end position="258"/>
    </location>
</feature>
<dbReference type="Gene3D" id="3.30.160.20">
    <property type="match status" value="1"/>
</dbReference>
<comment type="similarity">
    <text evidence="1">Belongs to the prokaryotic/mitochondrial release factor family.</text>
</comment>
<dbReference type="GO" id="GO:0005737">
    <property type="term" value="C:cytoplasm"/>
    <property type="evidence" value="ECO:0007669"/>
    <property type="project" value="InterPro"/>
</dbReference>
<sequence>MFLTPMHRSTNCVPALTMPGGSFDIPGKEVELETLREIAARPDLWEDPQRARTVTRKLSRFEGIIERVGGLAETLDDTETLLELAIEEGDTDTEAELVAELATLGVTVAELERETLYFGEYDDRTAILSVHAGAGGVDAQDWAEILLRMYVRYLERSPLQFVIDEIQAGDEAGIKSATVTISGDHAYGIFESERGTHRLVRISPFDSQARRHTSFAGVDVVPEIGVNEIEINQDDLRIDTFRSQGAGGQHVNTSDSAVRITHLPTGIVVACQNERSQLQNKNRAMQILASRLAEHSRQLQIAEIDAVRGDKSEAGWGRQIRSYVMQPYQMVKDLRTNVEVGNVQGVLDGDIDAFVEGYLQWRREQHETSDSEGTE</sequence>
<dbReference type="GO" id="GO:0016149">
    <property type="term" value="F:translation release factor activity, codon specific"/>
    <property type="evidence" value="ECO:0007669"/>
    <property type="project" value="InterPro"/>
</dbReference>
<organism evidence="5">
    <name type="scientific">hydrothermal vent metagenome</name>
    <dbReference type="NCBI Taxonomy" id="652676"/>
    <lineage>
        <taxon>unclassified sequences</taxon>
        <taxon>metagenomes</taxon>
        <taxon>ecological metagenomes</taxon>
    </lineage>
</organism>
<name>A0A3B0SQ08_9ZZZZ</name>
<dbReference type="PANTHER" id="PTHR43116:SF3">
    <property type="entry name" value="CLASS I PEPTIDE CHAIN RELEASE FACTOR"/>
    <property type="match status" value="1"/>
</dbReference>
<dbReference type="SMART" id="SM00937">
    <property type="entry name" value="PCRF"/>
    <property type="match status" value="1"/>
</dbReference>
<dbReference type="Gene3D" id="1.20.58.410">
    <property type="entry name" value="Release factor"/>
    <property type="match status" value="1"/>
</dbReference>
<dbReference type="FunFam" id="3.30.160.20:FF:000004">
    <property type="entry name" value="Peptide chain release factor 1"/>
    <property type="match status" value="1"/>
</dbReference>
<dbReference type="SUPFAM" id="SSF75620">
    <property type="entry name" value="Release factor"/>
    <property type="match status" value="1"/>
</dbReference>
<proteinExistence type="inferred from homology"/>
<evidence type="ECO:0000256" key="3">
    <source>
        <dbReference type="SAM" id="Coils"/>
    </source>
</evidence>
<feature type="coiled-coil region" evidence="3">
    <location>
        <begin position="278"/>
        <end position="305"/>
    </location>
</feature>
<dbReference type="Pfam" id="PF03462">
    <property type="entry name" value="PCRF"/>
    <property type="match status" value="1"/>
</dbReference>
<dbReference type="InterPro" id="IPR005139">
    <property type="entry name" value="PCRF"/>
</dbReference>
<dbReference type="PANTHER" id="PTHR43116">
    <property type="entry name" value="PEPTIDE CHAIN RELEASE FACTOR 2"/>
    <property type="match status" value="1"/>
</dbReference>
<dbReference type="Gene3D" id="3.30.70.1660">
    <property type="match status" value="1"/>
</dbReference>
<dbReference type="Pfam" id="PF00472">
    <property type="entry name" value="RF-1"/>
    <property type="match status" value="1"/>
</dbReference>